<dbReference type="EMBL" id="JAUTIX010000005">
    <property type="protein sequence ID" value="MDP0399149.1"/>
    <property type="molecule type" value="Genomic_DNA"/>
</dbReference>
<dbReference type="Gene3D" id="3.40.50.720">
    <property type="entry name" value="NAD(P)-binding Rossmann-like Domain"/>
    <property type="match status" value="1"/>
</dbReference>
<evidence type="ECO:0000313" key="3">
    <source>
        <dbReference type="EMBL" id="MDP0399149.1"/>
    </source>
</evidence>
<dbReference type="InterPro" id="IPR052698">
    <property type="entry name" value="MoCofactor_Util/Proc"/>
</dbReference>
<dbReference type="PANTHER" id="PTHR30388:SF4">
    <property type="entry name" value="MOLYBDENUM COFACTOR INSERTION CHAPERONE PAOD"/>
    <property type="match status" value="1"/>
</dbReference>
<evidence type="ECO:0000259" key="1">
    <source>
        <dbReference type="Pfam" id="PF02625"/>
    </source>
</evidence>
<dbReference type="Pfam" id="PF02625">
    <property type="entry name" value="XdhC_CoxI"/>
    <property type="match status" value="1"/>
</dbReference>
<dbReference type="RefSeq" id="WP_305111857.1">
    <property type="nucleotide sequence ID" value="NZ_JAUTIX010000005.1"/>
</dbReference>
<comment type="caution">
    <text evidence="3">The sequence shown here is derived from an EMBL/GenBank/DDBJ whole genome shotgun (WGS) entry which is preliminary data.</text>
</comment>
<dbReference type="InterPro" id="IPR003777">
    <property type="entry name" value="XdhC_CoxI"/>
</dbReference>
<gene>
    <name evidence="3" type="ORF">Q7X28_14550</name>
</gene>
<dbReference type="AlphaFoldDB" id="A0AA90NJI9"/>
<dbReference type="Pfam" id="PF13478">
    <property type="entry name" value="XdhC_C"/>
    <property type="match status" value="1"/>
</dbReference>
<protein>
    <submittedName>
        <fullName evidence="3">XdhC family protein</fullName>
    </submittedName>
</protein>
<evidence type="ECO:0000313" key="4">
    <source>
        <dbReference type="Proteomes" id="UP001178281"/>
    </source>
</evidence>
<feature type="domain" description="XdhC- CoxI" evidence="1">
    <location>
        <begin position="16"/>
        <end position="79"/>
    </location>
</feature>
<organism evidence="3 4">
    <name type="scientific">Tsukamurella strandjordii</name>
    <dbReference type="NCBI Taxonomy" id="147577"/>
    <lineage>
        <taxon>Bacteria</taxon>
        <taxon>Bacillati</taxon>
        <taxon>Actinomycetota</taxon>
        <taxon>Actinomycetes</taxon>
        <taxon>Mycobacteriales</taxon>
        <taxon>Tsukamurellaceae</taxon>
        <taxon>Tsukamurella</taxon>
    </lineage>
</organism>
<dbReference type="InterPro" id="IPR027051">
    <property type="entry name" value="XdhC_Rossmann_dom"/>
</dbReference>
<accession>A0AA90NJI9</accession>
<name>A0AA90NJI9_9ACTN</name>
<keyword evidence="4" id="KW-1185">Reference proteome</keyword>
<evidence type="ECO:0000259" key="2">
    <source>
        <dbReference type="Pfam" id="PF13478"/>
    </source>
</evidence>
<proteinExistence type="predicted"/>
<feature type="domain" description="XdhC Rossmann" evidence="2">
    <location>
        <begin position="126"/>
        <end position="267"/>
    </location>
</feature>
<dbReference type="Proteomes" id="UP001178281">
    <property type="component" value="Unassembled WGS sequence"/>
</dbReference>
<dbReference type="PANTHER" id="PTHR30388">
    <property type="entry name" value="ALDEHYDE OXIDOREDUCTASE MOLYBDENUM COFACTOR ASSEMBLY PROTEIN"/>
    <property type="match status" value="1"/>
</dbReference>
<sequence>MNRLLPESFRRAVTAASGDIAVATIDEVTRPAPLPVGEQLLVWEHGVVGTVSAGCVEGDVVAAAHRVLADGRPRTRTYGPGGGPFAATTCGGTLRIGIERFPVLDPDSTLAAIAARSGRCEPRRRLFLVGATSLAAALAGLAGPLGYRVVVIDPRPAFATRLQVDEADEVICGWPDRVLAAAQAGPADALVLLTHDERYATDVLAEALRSGLGYVGALGSAATGQGHRAALAGELTAAEVARLRSPVGMAIGASGPAAIAVSIAAELIALG</sequence>
<reference evidence="3" key="1">
    <citation type="submission" date="2023-08" db="EMBL/GenBank/DDBJ databases">
        <title>The draft genome of Tsukamurella strandjordii strain 050030.</title>
        <authorList>
            <person name="Zhao F."/>
            <person name="Feng Y."/>
            <person name="Zong Z."/>
        </authorList>
    </citation>
    <scope>NUCLEOTIDE SEQUENCE</scope>
    <source>
        <strain evidence="3">050030</strain>
    </source>
</reference>